<organism evidence="5 6">
    <name type="scientific">Chaetomium fimeti</name>
    <dbReference type="NCBI Taxonomy" id="1854472"/>
    <lineage>
        <taxon>Eukaryota</taxon>
        <taxon>Fungi</taxon>
        <taxon>Dikarya</taxon>
        <taxon>Ascomycota</taxon>
        <taxon>Pezizomycotina</taxon>
        <taxon>Sordariomycetes</taxon>
        <taxon>Sordariomycetidae</taxon>
        <taxon>Sordariales</taxon>
        <taxon>Chaetomiaceae</taxon>
        <taxon>Chaetomium</taxon>
    </lineage>
</organism>
<keyword evidence="2" id="KW-0597">Phosphoprotein</keyword>
<gene>
    <name evidence="5" type="ORF">B0H64DRAFT_444085</name>
</gene>
<keyword evidence="1" id="KW-0596">Phosphopantetheine</keyword>
<dbReference type="Pfam" id="PF08659">
    <property type="entry name" value="KR"/>
    <property type="match status" value="1"/>
</dbReference>
<evidence type="ECO:0000256" key="1">
    <source>
        <dbReference type="ARBA" id="ARBA00022450"/>
    </source>
</evidence>
<keyword evidence="3" id="KW-0560">Oxidoreductase</keyword>
<evidence type="ECO:0000259" key="4">
    <source>
        <dbReference type="SMART" id="SM00822"/>
    </source>
</evidence>
<protein>
    <submittedName>
        <fullName evidence="5">KR domain-containing protein</fullName>
    </submittedName>
</protein>
<dbReference type="RefSeq" id="XP_062658578.1">
    <property type="nucleotide sequence ID" value="XM_062806754.1"/>
</dbReference>
<dbReference type="AlphaFoldDB" id="A0AAE0HEY1"/>
<dbReference type="InterPro" id="IPR013968">
    <property type="entry name" value="PKS_KR"/>
</dbReference>
<dbReference type="Proteomes" id="UP001278766">
    <property type="component" value="Unassembled WGS sequence"/>
</dbReference>
<dbReference type="PANTHER" id="PTHR43775:SF37">
    <property type="entry name" value="SI:DKEY-61P9.11"/>
    <property type="match status" value="1"/>
</dbReference>
<proteinExistence type="predicted"/>
<dbReference type="InterPro" id="IPR036291">
    <property type="entry name" value="NAD(P)-bd_dom_sf"/>
</dbReference>
<dbReference type="SUPFAM" id="SSF51735">
    <property type="entry name" value="NAD(P)-binding Rossmann-fold domains"/>
    <property type="match status" value="1"/>
</dbReference>
<dbReference type="SMART" id="SM00822">
    <property type="entry name" value="PKS_KR"/>
    <property type="match status" value="1"/>
</dbReference>
<reference evidence="5" key="1">
    <citation type="journal article" date="2023" name="Mol. Phylogenet. Evol.">
        <title>Genome-scale phylogeny and comparative genomics of the fungal order Sordariales.</title>
        <authorList>
            <person name="Hensen N."/>
            <person name="Bonometti L."/>
            <person name="Westerberg I."/>
            <person name="Brannstrom I.O."/>
            <person name="Guillou S."/>
            <person name="Cros-Aarteil S."/>
            <person name="Calhoun S."/>
            <person name="Haridas S."/>
            <person name="Kuo A."/>
            <person name="Mondo S."/>
            <person name="Pangilinan J."/>
            <person name="Riley R."/>
            <person name="LaButti K."/>
            <person name="Andreopoulos B."/>
            <person name="Lipzen A."/>
            <person name="Chen C."/>
            <person name="Yan M."/>
            <person name="Daum C."/>
            <person name="Ng V."/>
            <person name="Clum A."/>
            <person name="Steindorff A."/>
            <person name="Ohm R.A."/>
            <person name="Martin F."/>
            <person name="Silar P."/>
            <person name="Natvig D.O."/>
            <person name="Lalanne C."/>
            <person name="Gautier V."/>
            <person name="Ament-Velasquez S.L."/>
            <person name="Kruys A."/>
            <person name="Hutchinson M.I."/>
            <person name="Powell A.J."/>
            <person name="Barry K."/>
            <person name="Miller A.N."/>
            <person name="Grigoriev I.V."/>
            <person name="Debuchy R."/>
            <person name="Gladieux P."/>
            <person name="Hiltunen Thoren M."/>
            <person name="Johannesson H."/>
        </authorList>
    </citation>
    <scope>NUCLEOTIDE SEQUENCE</scope>
    <source>
        <strain evidence="5">CBS 168.71</strain>
    </source>
</reference>
<evidence type="ECO:0000256" key="3">
    <source>
        <dbReference type="ARBA" id="ARBA00023002"/>
    </source>
</evidence>
<dbReference type="GO" id="GO:0016491">
    <property type="term" value="F:oxidoreductase activity"/>
    <property type="evidence" value="ECO:0007669"/>
    <property type="project" value="UniProtKB-KW"/>
</dbReference>
<evidence type="ECO:0000313" key="6">
    <source>
        <dbReference type="Proteomes" id="UP001278766"/>
    </source>
</evidence>
<dbReference type="GeneID" id="87843702"/>
<name>A0AAE0HEY1_9PEZI</name>
<dbReference type="InterPro" id="IPR057326">
    <property type="entry name" value="KR_dom"/>
</dbReference>
<dbReference type="GO" id="GO:0006633">
    <property type="term" value="P:fatty acid biosynthetic process"/>
    <property type="evidence" value="ECO:0007669"/>
    <property type="project" value="TreeGrafter"/>
</dbReference>
<evidence type="ECO:0000256" key="2">
    <source>
        <dbReference type="ARBA" id="ARBA00022553"/>
    </source>
</evidence>
<dbReference type="GO" id="GO:0004312">
    <property type="term" value="F:fatty acid synthase activity"/>
    <property type="evidence" value="ECO:0007669"/>
    <property type="project" value="TreeGrafter"/>
</dbReference>
<comment type="caution">
    <text evidence="5">The sequence shown here is derived from an EMBL/GenBank/DDBJ whole genome shotgun (WGS) entry which is preliminary data.</text>
</comment>
<dbReference type="Gene3D" id="3.40.50.720">
    <property type="entry name" value="NAD(P)-binding Rossmann-like Domain"/>
    <property type="match status" value="1"/>
</dbReference>
<reference evidence="5" key="2">
    <citation type="submission" date="2023-06" db="EMBL/GenBank/DDBJ databases">
        <authorList>
            <consortium name="Lawrence Berkeley National Laboratory"/>
            <person name="Haridas S."/>
            <person name="Hensen N."/>
            <person name="Bonometti L."/>
            <person name="Westerberg I."/>
            <person name="Brannstrom I.O."/>
            <person name="Guillou S."/>
            <person name="Cros-Aarteil S."/>
            <person name="Calhoun S."/>
            <person name="Kuo A."/>
            <person name="Mondo S."/>
            <person name="Pangilinan J."/>
            <person name="Riley R."/>
            <person name="Labutti K."/>
            <person name="Andreopoulos B."/>
            <person name="Lipzen A."/>
            <person name="Chen C."/>
            <person name="Yanf M."/>
            <person name="Daum C."/>
            <person name="Ng V."/>
            <person name="Clum A."/>
            <person name="Steindorff A."/>
            <person name="Ohm R."/>
            <person name="Martin F."/>
            <person name="Silar P."/>
            <person name="Natvig D."/>
            <person name="Lalanne C."/>
            <person name="Gautier V."/>
            <person name="Ament-Velasquez S.L."/>
            <person name="Kruys A."/>
            <person name="Hutchinson M.I."/>
            <person name="Powell A.J."/>
            <person name="Barry K."/>
            <person name="Miller A.N."/>
            <person name="Grigoriev I.V."/>
            <person name="Debuchy R."/>
            <person name="Gladieux P."/>
            <person name="Thoren M.H."/>
            <person name="Johannesson H."/>
        </authorList>
    </citation>
    <scope>NUCLEOTIDE SEQUENCE</scope>
    <source>
        <strain evidence="5">CBS 168.71</strain>
    </source>
</reference>
<dbReference type="PANTHER" id="PTHR43775">
    <property type="entry name" value="FATTY ACID SYNTHASE"/>
    <property type="match status" value="1"/>
</dbReference>
<dbReference type="EMBL" id="JAUEPN010000005">
    <property type="protein sequence ID" value="KAK3295064.1"/>
    <property type="molecule type" value="Genomic_DNA"/>
</dbReference>
<keyword evidence="6" id="KW-1185">Reference proteome</keyword>
<accession>A0AAE0HEY1</accession>
<sequence length="290" mass="31455">MFRYARQEHVAASLDGEGCRARAVACNVADEARLREALQGRSDLPPIRGVIHAGMDMAYERKKLGYFQAPLRPKVQGSLNLHNPFQDVDFFIMLSSLGGVVSTAGQANYAAGNAFQDPLPGFGREQGLQAVAIDFGMVETVGHVAANAHDIGQRLERAGLASMTETDMLRIVELAIREPSASAQITTCISTGPGPQWEKSIWYREGRFADLRYRKTVQSQAETPTKGEERLRDQIASGPAGVGAAGVVCKGVIKKIGVMFGLVEEDISPVKKPVAGRSVEWTKLAAMWKK</sequence>
<dbReference type="InterPro" id="IPR050091">
    <property type="entry name" value="PKS_NRPS_Biosynth_Enz"/>
</dbReference>
<evidence type="ECO:0000313" key="5">
    <source>
        <dbReference type="EMBL" id="KAK3295064.1"/>
    </source>
</evidence>
<feature type="domain" description="Ketoreductase" evidence="4">
    <location>
        <begin position="5"/>
        <end position="141"/>
    </location>
</feature>
<dbReference type="GO" id="GO:0044550">
    <property type="term" value="P:secondary metabolite biosynthetic process"/>
    <property type="evidence" value="ECO:0007669"/>
    <property type="project" value="TreeGrafter"/>
</dbReference>